<reference evidence="17" key="4">
    <citation type="submission" date="2025-09" db="UniProtKB">
        <authorList>
            <consortium name="Ensembl"/>
        </authorList>
    </citation>
    <scope>IDENTIFICATION</scope>
    <source>
        <strain evidence="17">Brown Norway</strain>
    </source>
</reference>
<feature type="domain" description="Tr-type G" evidence="16">
    <location>
        <begin position="238"/>
        <end position="463"/>
    </location>
</feature>
<dbReference type="FunFam" id="2.40.30.10:FF:000020">
    <property type="entry name" value="Translation elongation factor EF-1"/>
    <property type="match status" value="1"/>
</dbReference>
<dbReference type="GO" id="GO:0003746">
    <property type="term" value="F:translation elongation factor activity"/>
    <property type="evidence" value="ECO:0007669"/>
    <property type="project" value="UniProtKB-KW"/>
</dbReference>
<dbReference type="FunFam" id="1.10.8.10:FF:000039">
    <property type="entry name" value="HBS1-like translational GTPase"/>
    <property type="match status" value="1"/>
</dbReference>
<dbReference type="SUPFAM" id="SSF52540">
    <property type="entry name" value="P-loop containing nucleoside triphosphate hydrolases"/>
    <property type="match status" value="1"/>
</dbReference>
<dbReference type="InterPro" id="IPR004161">
    <property type="entry name" value="EFTu-like_2"/>
</dbReference>
<keyword evidence="6" id="KW-0547">Nucleotide-binding</keyword>
<keyword evidence="4" id="KW-0963">Cytoplasm</keyword>
<accession>A0A0G2K2P6</accession>
<feature type="region of interest" description="Disordered" evidence="15">
    <location>
        <begin position="156"/>
        <end position="221"/>
    </location>
</feature>
<sequence length="672" mass="74141">IFKHCNLRIKYSFKNENIDFFTKETYGDRCIVEKCNCYNFYQREGRFEYSSLSALLCVLARLYSCLDHMREVLGDAVPDDILTEAILKHKFDVQKALSVVLEQDGVQTLKEKSERAVCAGQPSKVISRSSQSESEIVPKVAKMTVSGKKQTMGFEVPGLPSEENGHNVRAPYKGPPGDDVSIASPNVPETGTPKSTAHPPSLQTSEELGCTPTPLRKSGKLRQQIDVKAGLEKRQGGKQLLNLVVIGHVDAGKSTLMGHMLYLLGNVNKRTMHKYEQESKKAGKASFAYAWVLDETGEERERGVTMDVGMTKFETTTKVVTLMDAPGHKDFIPNMITGAAQADVAVLVVDASRGEFEAGFETGGQTREHGLLVRSLGVTQLAVAVNKMDQVNWQQERFQEITGKLGHFLKQAGFKESDVAFIPTSGLSGENLTSRSQSSDLTKWYKGLCLLEQIGNKCRSINYQRMLLCVSYMMLVCFTDQGSGFCVTGKIEAGYVQTGDRLLAMPPNETCTAKGITLHDEPVDWAAAGDHVSLTLVGMDIIKINVGCIFCGPKEPIKACTRFRARILIFNIEVPITKGFPVLLHYQTVSEPAVIKRLISVLNKSTGEVTKKKPKLLTKGQNALVELQTQRPVALELYKDFKELGRFMLRYGGSTVAAGVVTEVSELKFILK</sequence>
<dbReference type="PRINTS" id="PR00315">
    <property type="entry name" value="ELONGATNFCT"/>
</dbReference>
<dbReference type="GO" id="GO:0010629">
    <property type="term" value="P:negative regulation of gene expression"/>
    <property type="evidence" value="ECO:0007669"/>
    <property type="project" value="UniProtKB-ARBA"/>
</dbReference>
<dbReference type="Bgee" id="ENSRNOG00000014531">
    <property type="expression patterns" value="Expressed in skeletal muscle tissue and 20 other cell types or tissues"/>
</dbReference>
<evidence type="ECO:0000256" key="15">
    <source>
        <dbReference type="SAM" id="MobiDB-lite"/>
    </source>
</evidence>
<dbReference type="Gene3D" id="2.40.30.10">
    <property type="entry name" value="Translation factors"/>
    <property type="match status" value="2"/>
</dbReference>
<dbReference type="Pfam" id="PF22594">
    <property type="entry name" value="GTP-eEF1A_C"/>
    <property type="match status" value="1"/>
</dbReference>
<dbReference type="GO" id="GO:0003924">
    <property type="term" value="F:GTPase activity"/>
    <property type="evidence" value="ECO:0007669"/>
    <property type="project" value="InterPro"/>
</dbReference>
<dbReference type="InterPro" id="IPR015033">
    <property type="entry name" value="HBS1-like_N"/>
</dbReference>
<evidence type="ECO:0000256" key="11">
    <source>
        <dbReference type="ARBA" id="ARBA00023134"/>
    </source>
</evidence>
<dbReference type="InterPro" id="IPR027417">
    <property type="entry name" value="P-loop_NTPase"/>
</dbReference>
<evidence type="ECO:0000256" key="13">
    <source>
        <dbReference type="ARBA" id="ARBA00047094"/>
    </source>
</evidence>
<dbReference type="SUPFAM" id="SSF109732">
    <property type="entry name" value="HBS1-like domain"/>
    <property type="match status" value="1"/>
</dbReference>
<evidence type="ECO:0000256" key="14">
    <source>
        <dbReference type="ARBA" id="ARBA00049117"/>
    </source>
</evidence>
<evidence type="ECO:0000256" key="12">
    <source>
        <dbReference type="ARBA" id="ARBA00045849"/>
    </source>
</evidence>
<evidence type="ECO:0000256" key="5">
    <source>
        <dbReference type="ARBA" id="ARBA00022553"/>
    </source>
</evidence>
<dbReference type="InterPro" id="IPR037189">
    <property type="entry name" value="HBS1-like_N_sf"/>
</dbReference>
<evidence type="ECO:0000259" key="16">
    <source>
        <dbReference type="PROSITE" id="PS51722"/>
    </source>
</evidence>
<dbReference type="ExpressionAtlas" id="A0A0G2K2P6">
    <property type="expression patterns" value="baseline and differential"/>
</dbReference>
<keyword evidence="10" id="KW-0648">Protein biosynthesis</keyword>
<dbReference type="InterPro" id="IPR009000">
    <property type="entry name" value="Transl_B-barrel_sf"/>
</dbReference>
<dbReference type="GO" id="GO:0005525">
    <property type="term" value="F:GTP binding"/>
    <property type="evidence" value="ECO:0007669"/>
    <property type="project" value="UniProtKB-KW"/>
</dbReference>
<organism evidence="17 18">
    <name type="scientific">Rattus norvegicus</name>
    <name type="common">Rat</name>
    <dbReference type="NCBI Taxonomy" id="10116"/>
    <lineage>
        <taxon>Eukaryota</taxon>
        <taxon>Metazoa</taxon>
        <taxon>Chordata</taxon>
        <taxon>Craniata</taxon>
        <taxon>Vertebrata</taxon>
        <taxon>Euteleostomi</taxon>
        <taxon>Mammalia</taxon>
        <taxon>Eutheria</taxon>
        <taxon>Euarchontoglires</taxon>
        <taxon>Glires</taxon>
        <taxon>Rodentia</taxon>
        <taxon>Myomorpha</taxon>
        <taxon>Muroidea</taxon>
        <taxon>Muridae</taxon>
        <taxon>Murinae</taxon>
        <taxon>Rattus</taxon>
    </lineage>
</organism>
<evidence type="ECO:0000313" key="17">
    <source>
        <dbReference type="Ensembl" id="ENSRNOP00000072325.2"/>
    </source>
</evidence>
<evidence type="ECO:0000256" key="3">
    <source>
        <dbReference type="ARBA" id="ARBA00015186"/>
    </source>
</evidence>
<dbReference type="AlphaFoldDB" id="A0A0G2K2P6"/>
<name>A0A0G2K2P6_RAT</name>
<keyword evidence="9" id="KW-0810">Translation regulation</keyword>
<evidence type="ECO:0000256" key="9">
    <source>
        <dbReference type="ARBA" id="ARBA00022845"/>
    </source>
</evidence>
<keyword evidence="7" id="KW-0251">Elongation factor</keyword>
<dbReference type="SUPFAM" id="SSF50447">
    <property type="entry name" value="Translation proteins"/>
    <property type="match status" value="1"/>
</dbReference>
<dbReference type="Gene3D" id="1.10.8.10">
    <property type="entry name" value="DNA helicase RuvA subunit, C-terminal domain"/>
    <property type="match status" value="1"/>
</dbReference>
<keyword evidence="11" id="KW-0342">GTP-binding</keyword>
<keyword evidence="18" id="KW-1185">Reference proteome</keyword>
<dbReference type="Ensembl" id="ENSRNOT00000086756.3">
    <property type="protein sequence ID" value="ENSRNOP00000072325.2"/>
    <property type="gene ID" value="ENSRNOG00000014531.9"/>
</dbReference>
<comment type="function">
    <text evidence="12">GTPase component of the Pelota-HBS1L complex, a complex that recognizes stalled ribosomes and triggers the No-Go Decay (NGD) pathway. The Pelota-HBS1L complex recognizes ribosomes stalled at the 3' end of an mRNA and engages stalled ribosomes by destabilizing mRNA in the mRNA channel. Following mRNA extraction from stalled ribosomes by the SKI complex, the Pelota-HBS1L complex promotes recruitment of ABCE1, which drives the disassembly of stalled ribosomes, followed by degradation of damaged mRNAs as part of the NGD pathway.</text>
</comment>
<dbReference type="PANTHER" id="PTHR23115">
    <property type="entry name" value="TRANSLATION FACTOR"/>
    <property type="match status" value="1"/>
</dbReference>
<comment type="similarity">
    <text evidence="2">Belongs to the TRAFAC class translation factor GTPase superfamily. Classic translation factor GTPase family. EF-Tu/EF-1A subfamily.</text>
</comment>
<evidence type="ECO:0007829" key="20">
    <source>
        <dbReference type="PeptideAtlas" id="A0A0G2K2P6"/>
    </source>
</evidence>
<feature type="compositionally biased region" description="Polar residues" evidence="15">
    <location>
        <begin position="183"/>
        <end position="195"/>
    </location>
</feature>
<keyword evidence="5" id="KW-0597">Phosphoprotein</keyword>
<evidence type="ECO:0000256" key="6">
    <source>
        <dbReference type="ARBA" id="ARBA00022741"/>
    </source>
</evidence>
<protein>
    <recommendedName>
        <fullName evidence="3">HBS1-like protein</fullName>
    </recommendedName>
</protein>
<dbReference type="OMA" id="VVQITCH"/>
<dbReference type="GO" id="GO:0005737">
    <property type="term" value="C:cytoplasm"/>
    <property type="evidence" value="ECO:0007669"/>
    <property type="project" value="UniProtKB-SubCell"/>
</dbReference>
<evidence type="ECO:0000256" key="4">
    <source>
        <dbReference type="ARBA" id="ARBA00022490"/>
    </source>
</evidence>
<evidence type="ECO:0000256" key="7">
    <source>
        <dbReference type="ARBA" id="ARBA00022768"/>
    </source>
</evidence>
<dbReference type="CDD" id="cd16267">
    <property type="entry name" value="HBS1-like_II"/>
    <property type="match status" value="1"/>
</dbReference>
<reference evidence="17" key="3">
    <citation type="submission" date="2025-08" db="UniProtKB">
        <authorList>
            <consortium name="Ensembl"/>
        </authorList>
    </citation>
    <scope>IDENTIFICATION</scope>
    <source>
        <strain evidence="17">Brown Norway</strain>
    </source>
</reference>
<evidence type="ECO:0007829" key="21">
    <source>
        <dbReference type="PubMed" id="22673903"/>
    </source>
</evidence>
<dbReference type="SUPFAM" id="SSF50465">
    <property type="entry name" value="EF-Tu/eEF-1alpha/eIF2-gamma C-terminal domain"/>
    <property type="match status" value="1"/>
</dbReference>
<proteinExistence type="evidence at protein level"/>
<dbReference type="InterPro" id="IPR009001">
    <property type="entry name" value="Transl_elong_EF1A/Init_IF2_C"/>
</dbReference>
<evidence type="ECO:0000256" key="8">
    <source>
        <dbReference type="ARBA" id="ARBA00022801"/>
    </source>
</evidence>
<dbReference type="GO" id="GO:0006417">
    <property type="term" value="P:regulation of translation"/>
    <property type="evidence" value="ECO:0007669"/>
    <property type="project" value="UniProtKB-KW"/>
</dbReference>
<dbReference type="Pfam" id="PF00009">
    <property type="entry name" value="GTP_EFTU"/>
    <property type="match status" value="1"/>
</dbReference>
<dbReference type="RGD" id="1308509">
    <property type="gene designation" value="Hbs1l"/>
</dbReference>
<dbReference type="PROSITE" id="PS51722">
    <property type="entry name" value="G_TR_2"/>
    <property type="match status" value="1"/>
</dbReference>
<dbReference type="Pfam" id="PF03144">
    <property type="entry name" value="GTP_EFTU_D2"/>
    <property type="match status" value="1"/>
</dbReference>
<dbReference type="VEuPathDB" id="HostDB:ENSRNOG00000014531"/>
<gene>
    <name evidence="17 19" type="primary">Hbs1l</name>
</gene>
<evidence type="ECO:0000256" key="1">
    <source>
        <dbReference type="ARBA" id="ARBA00004496"/>
    </source>
</evidence>
<comment type="catalytic activity">
    <reaction evidence="14">
        <text>GTP + H2O = GDP + phosphate + H(+)</text>
        <dbReference type="Rhea" id="RHEA:19669"/>
        <dbReference type="ChEBI" id="CHEBI:15377"/>
        <dbReference type="ChEBI" id="CHEBI:15378"/>
        <dbReference type="ChEBI" id="CHEBI:37565"/>
        <dbReference type="ChEBI" id="CHEBI:43474"/>
        <dbReference type="ChEBI" id="CHEBI:58189"/>
    </reaction>
    <physiologicalReaction direction="left-to-right" evidence="14">
        <dbReference type="Rhea" id="RHEA:19670"/>
    </physiologicalReaction>
</comment>
<reference evidence="21" key="1">
    <citation type="journal article" date="2012" name="Nat. Commun.">
        <title>Quantitative maps of protein phosphorylation sites across 14 different rat organs and tissues.</title>
        <authorList>
            <person name="Lundby A."/>
            <person name="Secher A."/>
            <person name="Lage K."/>
            <person name="Nordsborg N.B."/>
            <person name="Dmytriyev A."/>
            <person name="Lundby C."/>
            <person name="Olsen J.V."/>
        </authorList>
    </citation>
    <scope>IDENTIFICATION BY MASS SPECTROMETRY [LARGE SCALE ANALYSIS]</scope>
</reference>
<keyword evidence="20" id="KW-1267">Proteomics identification</keyword>
<evidence type="ECO:0000313" key="19">
    <source>
        <dbReference type="RGD" id="1308509"/>
    </source>
</evidence>
<comment type="subunit">
    <text evidence="13">Component of the Pelota-HBS1L complex, also named Dom34-Hbs1 complex, composed of PELO and HBS1L. Interacts with the SKI complex.</text>
</comment>
<dbReference type="Pfam" id="PF08938">
    <property type="entry name" value="HBS1_N"/>
    <property type="match status" value="1"/>
</dbReference>
<evidence type="ECO:0000313" key="18">
    <source>
        <dbReference type="Proteomes" id="UP000002494"/>
    </source>
</evidence>
<dbReference type="FunFam" id="3.40.50.300:FF:000204">
    <property type="entry name" value="Translation elongation factor Tu"/>
    <property type="match status" value="1"/>
</dbReference>
<dbReference type="CDD" id="cd04093">
    <property type="entry name" value="HBS1_C_III"/>
    <property type="match status" value="1"/>
</dbReference>
<dbReference type="InterPro" id="IPR054696">
    <property type="entry name" value="GTP-eEF1A_C"/>
</dbReference>
<dbReference type="jPOST" id="A0A0G2K2P6"/>
<dbReference type="FunFam" id="2.40.30.10:FF:000035">
    <property type="entry name" value="HBS1-like translational GTPase"/>
    <property type="match status" value="1"/>
</dbReference>
<dbReference type="CDD" id="cd01883">
    <property type="entry name" value="EF1_alpha"/>
    <property type="match status" value="1"/>
</dbReference>
<evidence type="ECO:0000256" key="2">
    <source>
        <dbReference type="ARBA" id="ARBA00007249"/>
    </source>
</evidence>
<dbReference type="Proteomes" id="UP000002494">
    <property type="component" value="Chromosome 1"/>
</dbReference>
<comment type="subcellular location">
    <subcellularLocation>
        <location evidence="1">Cytoplasm</location>
    </subcellularLocation>
</comment>
<dbReference type="InterPro" id="IPR050100">
    <property type="entry name" value="TRAFAC_GTPase_members"/>
</dbReference>
<dbReference type="InterPro" id="IPR000795">
    <property type="entry name" value="T_Tr_GTP-bd_dom"/>
</dbReference>
<keyword evidence="8" id="KW-0378">Hydrolase</keyword>
<dbReference type="Gene3D" id="3.40.50.300">
    <property type="entry name" value="P-loop containing nucleotide triphosphate hydrolases"/>
    <property type="match status" value="1"/>
</dbReference>
<dbReference type="GeneTree" id="ENSGT00940000156274"/>
<evidence type="ECO:0000256" key="10">
    <source>
        <dbReference type="ARBA" id="ARBA00022917"/>
    </source>
</evidence>
<reference evidence="17" key="2">
    <citation type="submission" date="2024-01" db="EMBL/GenBank/DDBJ databases">
        <title>GRCr8: a new rat reference genome assembly contstructed from accurate long reads and long range scaffolding.</title>
        <authorList>
            <person name="Doris P.A."/>
            <person name="Kalbfleisch T."/>
            <person name="Li K."/>
            <person name="Howe K."/>
            <person name="Wood J."/>
        </authorList>
    </citation>
    <scope>NUCLEOTIDE SEQUENCE [LARGE SCALE GENOMIC DNA]</scope>
    <source>
        <strain evidence="17">Brown Norway</strain>
    </source>
</reference>